<dbReference type="PANTHER" id="PTHR46344:SF27">
    <property type="entry name" value="KELCH REPEAT SUPERFAMILY PROTEIN"/>
    <property type="match status" value="1"/>
</dbReference>
<keyword evidence="2" id="KW-0677">Repeat</keyword>
<dbReference type="AlphaFoldDB" id="A0A0N4Z002"/>
<accession>A0A0N4Z002</accession>
<dbReference type="PANTHER" id="PTHR46344">
    <property type="entry name" value="OS02G0202900 PROTEIN"/>
    <property type="match status" value="1"/>
</dbReference>
<evidence type="ECO:0000313" key="3">
    <source>
        <dbReference type="Proteomes" id="UP000038045"/>
    </source>
</evidence>
<organism evidence="3 4">
    <name type="scientific">Parastrongyloides trichosuri</name>
    <name type="common">Possum-specific nematode worm</name>
    <dbReference type="NCBI Taxonomy" id="131310"/>
    <lineage>
        <taxon>Eukaryota</taxon>
        <taxon>Metazoa</taxon>
        <taxon>Ecdysozoa</taxon>
        <taxon>Nematoda</taxon>
        <taxon>Chromadorea</taxon>
        <taxon>Rhabditida</taxon>
        <taxon>Tylenchina</taxon>
        <taxon>Panagrolaimomorpha</taxon>
        <taxon>Strongyloidoidea</taxon>
        <taxon>Strongyloididae</taxon>
        <taxon>Parastrongyloides</taxon>
    </lineage>
</organism>
<dbReference type="STRING" id="131310.A0A0N4Z002"/>
<proteinExistence type="predicted"/>
<evidence type="ECO:0000256" key="2">
    <source>
        <dbReference type="ARBA" id="ARBA00022737"/>
    </source>
</evidence>
<dbReference type="Proteomes" id="UP000038045">
    <property type="component" value="Unplaced"/>
</dbReference>
<evidence type="ECO:0000256" key="1">
    <source>
        <dbReference type="ARBA" id="ARBA00022441"/>
    </source>
</evidence>
<protein>
    <submittedName>
        <fullName evidence="4">Galactose oxidase</fullName>
    </submittedName>
</protein>
<sequence>MNTQENKNNNSYVSIAESEYLRLDNRETYEEPEIGKGFLKDIISKQFSWNEPELFIFGKCKRDGKYKAPENYAFNVVTKNIRPIPRLPIRYGKNTVLINGRHIFMFNGFYGTKVGNYAVNNVAKDHVSWFDIRHNTWESNIFNAYTKRRLGSITLKHPGYETRAVQIGGRDTANNLYGSFITYDLITLRHYKSGLSPRDREYNIENGILQQNSLYLFLKEPQFKCFNWDPRDSGGFSTVFDSKFEIAKTNYSLAKKDYYIYIIGGDLYDVGTGGERKTKEVLEFDIRSNNIRPLKNMPHAKQNPAVCIYENQLFVFGGGGNNSARDRYLNIYNFENDGWRVDKDVELPQNIAINCFAFNENYKI</sequence>
<keyword evidence="1" id="KW-0880">Kelch repeat</keyword>
<dbReference type="WBParaSite" id="PTRK_0000003400.1">
    <property type="protein sequence ID" value="PTRK_0000003400.1"/>
    <property type="gene ID" value="PTRK_0000003400"/>
</dbReference>
<dbReference type="Gene3D" id="2.120.10.80">
    <property type="entry name" value="Kelch-type beta propeller"/>
    <property type="match status" value="2"/>
</dbReference>
<dbReference type="InterPro" id="IPR015915">
    <property type="entry name" value="Kelch-typ_b-propeller"/>
</dbReference>
<keyword evidence="3" id="KW-1185">Reference proteome</keyword>
<evidence type="ECO:0000313" key="4">
    <source>
        <dbReference type="WBParaSite" id="PTRK_0000003400.1"/>
    </source>
</evidence>
<dbReference type="SUPFAM" id="SSF117281">
    <property type="entry name" value="Kelch motif"/>
    <property type="match status" value="1"/>
</dbReference>
<name>A0A0N4Z002_PARTI</name>
<reference evidence="4" key="1">
    <citation type="submission" date="2017-02" db="UniProtKB">
        <authorList>
            <consortium name="WormBaseParasite"/>
        </authorList>
    </citation>
    <scope>IDENTIFICATION</scope>
</reference>